<comment type="subcellular location">
    <subcellularLocation>
        <location evidence="1">Membrane</location>
        <topology evidence="1">Multi-pass membrane protein</topology>
    </subcellularLocation>
</comment>
<dbReference type="PANTHER" id="PTHR13531">
    <property type="entry name" value="GEO07735P1-RELATED-RELATED"/>
    <property type="match status" value="1"/>
</dbReference>
<feature type="transmembrane region" description="Helical" evidence="5">
    <location>
        <begin position="106"/>
        <end position="125"/>
    </location>
</feature>
<dbReference type="InterPro" id="IPR019184">
    <property type="entry name" value="Uncharacterised_TM-17"/>
</dbReference>
<keyword evidence="3 5" id="KW-1133">Transmembrane helix</keyword>
<evidence type="ECO:0008006" key="8">
    <source>
        <dbReference type="Google" id="ProtNLM"/>
    </source>
</evidence>
<reference evidence="6" key="1">
    <citation type="submission" date="2022-01" db="EMBL/GenBank/DDBJ databases">
        <authorList>
            <person name="King R."/>
        </authorList>
    </citation>
    <scope>NUCLEOTIDE SEQUENCE</scope>
</reference>
<dbReference type="GO" id="GO:0035869">
    <property type="term" value="C:ciliary transition zone"/>
    <property type="evidence" value="ECO:0007669"/>
    <property type="project" value="TreeGrafter"/>
</dbReference>
<sequence>MTWKETVCAFSKNVFPGIKFSSSGKEIRENEVKSNLPLQMSAYFNVVFIPIWVLVLFIFLLDNYSDFGKLTKVIIVTILSTIFTVEILRLYMVYEGNLNDKIPELAGFWMLSVFLQLPLQGLLLFNPYFQLRVLEVVCQSVIFMLLISQIIFGYFALRYTASQQAKYYQFRNELRASLRRDKTEK</sequence>
<dbReference type="Pfam" id="PF09799">
    <property type="entry name" value="Transmemb_17"/>
    <property type="match status" value="1"/>
</dbReference>
<dbReference type="GO" id="GO:0016020">
    <property type="term" value="C:membrane"/>
    <property type="evidence" value="ECO:0007669"/>
    <property type="project" value="UniProtKB-SubCell"/>
</dbReference>
<protein>
    <recommendedName>
        <fullName evidence="8">Transmembrane protein 17</fullName>
    </recommendedName>
</protein>
<accession>A0A9N9MW29</accession>
<evidence type="ECO:0000256" key="1">
    <source>
        <dbReference type="ARBA" id="ARBA00004141"/>
    </source>
</evidence>
<evidence type="ECO:0000313" key="7">
    <source>
        <dbReference type="Proteomes" id="UP001152799"/>
    </source>
</evidence>
<dbReference type="Proteomes" id="UP001152799">
    <property type="component" value="Chromosome 7"/>
</dbReference>
<evidence type="ECO:0000256" key="2">
    <source>
        <dbReference type="ARBA" id="ARBA00022692"/>
    </source>
</evidence>
<evidence type="ECO:0000313" key="6">
    <source>
        <dbReference type="EMBL" id="CAG9771674.1"/>
    </source>
</evidence>
<keyword evidence="2 5" id="KW-0812">Transmembrane</keyword>
<dbReference type="AlphaFoldDB" id="A0A9N9MW29"/>
<feature type="transmembrane region" description="Helical" evidence="5">
    <location>
        <begin position="137"/>
        <end position="157"/>
    </location>
</feature>
<dbReference type="PANTHER" id="PTHR13531:SF6">
    <property type="entry name" value="TMEM (HUMAN TRANSMEMBRANE PROTEIN) HOMOLOG"/>
    <property type="match status" value="1"/>
</dbReference>
<gene>
    <name evidence="6" type="ORF">CEUTPL_LOCUS12104</name>
</gene>
<name>A0A9N9MW29_9CUCU</name>
<evidence type="ECO:0000256" key="5">
    <source>
        <dbReference type="SAM" id="Phobius"/>
    </source>
</evidence>
<keyword evidence="7" id="KW-1185">Reference proteome</keyword>
<dbReference type="OrthoDB" id="311720at2759"/>
<proteinExistence type="predicted"/>
<dbReference type="GO" id="GO:1905515">
    <property type="term" value="P:non-motile cilium assembly"/>
    <property type="evidence" value="ECO:0007669"/>
    <property type="project" value="TreeGrafter"/>
</dbReference>
<feature type="transmembrane region" description="Helical" evidence="5">
    <location>
        <begin position="42"/>
        <end position="61"/>
    </location>
</feature>
<evidence type="ECO:0000256" key="3">
    <source>
        <dbReference type="ARBA" id="ARBA00022989"/>
    </source>
</evidence>
<dbReference type="EMBL" id="OU892283">
    <property type="protein sequence ID" value="CAG9771674.1"/>
    <property type="molecule type" value="Genomic_DNA"/>
</dbReference>
<keyword evidence="4 5" id="KW-0472">Membrane</keyword>
<feature type="transmembrane region" description="Helical" evidence="5">
    <location>
        <begin position="73"/>
        <end position="94"/>
    </location>
</feature>
<organism evidence="6 7">
    <name type="scientific">Ceutorhynchus assimilis</name>
    <name type="common">cabbage seed weevil</name>
    <dbReference type="NCBI Taxonomy" id="467358"/>
    <lineage>
        <taxon>Eukaryota</taxon>
        <taxon>Metazoa</taxon>
        <taxon>Ecdysozoa</taxon>
        <taxon>Arthropoda</taxon>
        <taxon>Hexapoda</taxon>
        <taxon>Insecta</taxon>
        <taxon>Pterygota</taxon>
        <taxon>Neoptera</taxon>
        <taxon>Endopterygota</taxon>
        <taxon>Coleoptera</taxon>
        <taxon>Polyphaga</taxon>
        <taxon>Cucujiformia</taxon>
        <taxon>Curculionidae</taxon>
        <taxon>Ceutorhynchinae</taxon>
        <taxon>Ceutorhynchus</taxon>
    </lineage>
</organism>
<evidence type="ECO:0000256" key="4">
    <source>
        <dbReference type="ARBA" id="ARBA00023136"/>
    </source>
</evidence>